<keyword evidence="4" id="KW-1185">Reference proteome</keyword>
<comment type="caution">
    <text evidence="3">The sequence shown here is derived from an EMBL/GenBank/DDBJ whole genome shotgun (WGS) entry which is preliminary data.</text>
</comment>
<evidence type="ECO:0000313" key="4">
    <source>
        <dbReference type="Proteomes" id="UP001629246"/>
    </source>
</evidence>
<dbReference type="Pfam" id="PF01547">
    <property type="entry name" value="SBP_bac_1"/>
    <property type="match status" value="1"/>
</dbReference>
<accession>A0ABW9A6F5</accession>
<evidence type="ECO:0000313" key="3">
    <source>
        <dbReference type="EMBL" id="MFL9923809.1"/>
    </source>
</evidence>
<dbReference type="InterPro" id="IPR006059">
    <property type="entry name" value="SBP"/>
</dbReference>
<dbReference type="PANTHER" id="PTHR43649:SF12">
    <property type="entry name" value="DIACETYLCHITOBIOSE BINDING PROTEIN DASA"/>
    <property type="match status" value="1"/>
</dbReference>
<evidence type="ECO:0000256" key="1">
    <source>
        <dbReference type="ARBA" id="ARBA00004418"/>
    </source>
</evidence>
<evidence type="ECO:0000256" key="2">
    <source>
        <dbReference type="ARBA" id="ARBA00008520"/>
    </source>
</evidence>
<dbReference type="RefSeq" id="WP_408155821.1">
    <property type="nucleotide sequence ID" value="NZ_JAQQFM010000003.1"/>
</dbReference>
<comment type="similarity">
    <text evidence="2">Belongs to the bacterial solute-binding protein 1 family.</text>
</comment>
<dbReference type="InterPro" id="IPR050490">
    <property type="entry name" value="Bact_solute-bd_prot1"/>
</dbReference>
<dbReference type="Gene3D" id="3.40.190.10">
    <property type="entry name" value="Periplasmic binding protein-like II"/>
    <property type="match status" value="2"/>
</dbReference>
<dbReference type="SUPFAM" id="SSF53850">
    <property type="entry name" value="Periplasmic binding protein-like II"/>
    <property type="match status" value="1"/>
</dbReference>
<dbReference type="Proteomes" id="UP001629246">
    <property type="component" value="Unassembled WGS sequence"/>
</dbReference>
<sequence>MTCLSACEQTPDSSKPAAAVKPTILTALVWAPDWPDQMHEIAAAFTRLHPEIQVDVQFMIGNSVEENLKPKIASNNLPDIFSVNPNRYTAELADQGLLADLGDTAAWDNMHDFLKADWTSRQRQRFGIAGGVATTLIYYNRDLFARAGISTPPTDFDAFLNSCTMLKKAGITPLALSGGFPNMLANGPFSSGFSNNIAAAVPDWKARIANGSLALDTPQAADIFARMKLLAERGCLQKNYMQTGYDEALRLFVDGKAAMTFQGSWAAGTLLRDKKFQSGIFMPPWNDAGRQPVPVIGSETGFAVGETRNKQAALLFLDFLYGPGFVIEQNKRQNIPPLKQLAGPAVVDQQIFDYVSRLENTEVSAGPYYSYLPSGTIDLLHPLLQDVLFGKKSPQQAAQILNQSLRDQAHTNNK</sequence>
<comment type="subcellular location">
    <subcellularLocation>
        <location evidence="1">Periplasm</location>
    </subcellularLocation>
</comment>
<proteinExistence type="inferred from homology"/>
<organism evidence="3 4">
    <name type="scientific">Herbaspirillum lusitanum</name>
    <dbReference type="NCBI Taxonomy" id="213312"/>
    <lineage>
        <taxon>Bacteria</taxon>
        <taxon>Pseudomonadati</taxon>
        <taxon>Pseudomonadota</taxon>
        <taxon>Betaproteobacteria</taxon>
        <taxon>Burkholderiales</taxon>
        <taxon>Oxalobacteraceae</taxon>
        <taxon>Herbaspirillum</taxon>
    </lineage>
</organism>
<reference evidence="3 4" key="1">
    <citation type="journal article" date="2024" name="Chem. Sci.">
        <title>Discovery of megapolipeptins by genome mining of a Burkholderiales bacteria collection.</title>
        <authorList>
            <person name="Paulo B.S."/>
            <person name="Recchia M.J.J."/>
            <person name="Lee S."/>
            <person name="Fergusson C.H."/>
            <person name="Romanowski S.B."/>
            <person name="Hernandez A."/>
            <person name="Krull N."/>
            <person name="Liu D.Y."/>
            <person name="Cavanagh H."/>
            <person name="Bos A."/>
            <person name="Gray C.A."/>
            <person name="Murphy B.T."/>
            <person name="Linington R.G."/>
            <person name="Eustaquio A.S."/>
        </authorList>
    </citation>
    <scope>NUCLEOTIDE SEQUENCE [LARGE SCALE GENOMIC DNA]</scope>
    <source>
        <strain evidence="3 4">RL21-008-BIB-A</strain>
    </source>
</reference>
<dbReference type="EMBL" id="JAQQFM010000003">
    <property type="protein sequence ID" value="MFL9923809.1"/>
    <property type="molecule type" value="Genomic_DNA"/>
</dbReference>
<gene>
    <name evidence="3" type="ORF">PQR62_06030</name>
</gene>
<dbReference type="PANTHER" id="PTHR43649">
    <property type="entry name" value="ARABINOSE-BINDING PROTEIN-RELATED"/>
    <property type="match status" value="1"/>
</dbReference>
<protein>
    <submittedName>
        <fullName evidence="3">Extracellular solute-binding protein</fullName>
    </submittedName>
</protein>
<name>A0ABW9A6F5_9BURK</name>